<organism evidence="1 2">
    <name type="scientific">Flavihumibacter fluminis</name>
    <dbReference type="NCBI Taxonomy" id="2909236"/>
    <lineage>
        <taxon>Bacteria</taxon>
        <taxon>Pseudomonadati</taxon>
        <taxon>Bacteroidota</taxon>
        <taxon>Chitinophagia</taxon>
        <taxon>Chitinophagales</taxon>
        <taxon>Chitinophagaceae</taxon>
        <taxon>Flavihumibacter</taxon>
    </lineage>
</organism>
<name>A0ABS9BFS4_9BACT</name>
<dbReference type="Proteomes" id="UP001200145">
    <property type="component" value="Unassembled WGS sequence"/>
</dbReference>
<dbReference type="RefSeq" id="WP_234864687.1">
    <property type="nucleotide sequence ID" value="NZ_JAKEVY010000001.1"/>
</dbReference>
<evidence type="ECO:0000313" key="1">
    <source>
        <dbReference type="EMBL" id="MCF1714160.1"/>
    </source>
</evidence>
<dbReference type="CDD" id="cd08026">
    <property type="entry name" value="DUF326"/>
    <property type="match status" value="1"/>
</dbReference>
<dbReference type="InterPro" id="IPR044543">
    <property type="entry name" value="YHJQ-like"/>
</dbReference>
<comment type="caution">
    <text evidence="1">The sequence shown here is derived from an EMBL/GenBank/DDBJ whole genome shotgun (WGS) entry which is preliminary data.</text>
</comment>
<accession>A0ABS9BFS4</accession>
<protein>
    <submittedName>
        <fullName evidence="1">Four-helix bundle copper-binding protein</fullName>
    </submittedName>
</protein>
<proteinExistence type="predicted"/>
<keyword evidence="2" id="KW-1185">Reference proteome</keyword>
<dbReference type="InterPro" id="IPR005560">
    <property type="entry name" value="Csp_YhjQ"/>
</dbReference>
<dbReference type="Pfam" id="PF03860">
    <property type="entry name" value="Csp"/>
    <property type="match status" value="1"/>
</dbReference>
<dbReference type="Gene3D" id="1.20.1270.360">
    <property type="match status" value="1"/>
</dbReference>
<dbReference type="PANTHER" id="PTHR37310">
    <property type="entry name" value="CYTOPLASMIC PROTEIN-RELATED"/>
    <property type="match status" value="1"/>
</dbReference>
<reference evidence="1 2" key="1">
    <citation type="submission" date="2022-01" db="EMBL/GenBank/DDBJ databases">
        <title>Flavihumibacter sp. nov., isolated from sediment of a river.</title>
        <authorList>
            <person name="Liu H."/>
        </authorList>
    </citation>
    <scope>NUCLEOTIDE SEQUENCE [LARGE SCALE GENOMIC DNA]</scope>
    <source>
        <strain evidence="1 2">RY-1</strain>
    </source>
</reference>
<evidence type="ECO:0000313" key="2">
    <source>
        <dbReference type="Proteomes" id="UP001200145"/>
    </source>
</evidence>
<gene>
    <name evidence="1" type="ORF">L0U88_05930</name>
</gene>
<dbReference type="PANTHER" id="PTHR37310:SF1">
    <property type="entry name" value="CYTOPLASMIC PROTEIN"/>
    <property type="match status" value="1"/>
</dbReference>
<dbReference type="EMBL" id="JAKEVY010000001">
    <property type="protein sequence ID" value="MCF1714160.1"/>
    <property type="molecule type" value="Genomic_DNA"/>
</dbReference>
<sequence>MDNLHVKYKACVDACLRAYAASSYCAASCLKEEHLHHMRNCIQLNMECSSITKAMADLLSMQSPFVFSLLPLCAEICESCAMECEQHDHDHCRECATLCRHCAEECRILLS</sequence>